<gene>
    <name evidence="3" type="ORF">NDI79_10750</name>
</gene>
<keyword evidence="4" id="KW-1185">Reference proteome</keyword>
<dbReference type="Pfam" id="PF07790">
    <property type="entry name" value="Pilin_N"/>
    <property type="match status" value="1"/>
</dbReference>
<keyword evidence="1" id="KW-0472">Membrane</keyword>
<accession>A0ABU2G1J8</accession>
<reference evidence="3 4" key="1">
    <citation type="submission" date="2022-06" db="EMBL/GenBank/DDBJ databases">
        <title>Halogeometricum sp. a new haloarchaeum isolate from saline soil.</title>
        <authorList>
            <person name="Strakova D."/>
            <person name="Galisteo C."/>
            <person name="Sanchez-Porro C."/>
            <person name="Ventosa A."/>
        </authorList>
    </citation>
    <scope>NUCLEOTIDE SEQUENCE [LARGE SCALE GENOMIC DNA]</scope>
    <source>
        <strain evidence="4">S3BR25-2</strain>
    </source>
</reference>
<organism evidence="3 4">
    <name type="scientific">Halogeometricum luteum</name>
    <dbReference type="NCBI Taxonomy" id="2950537"/>
    <lineage>
        <taxon>Archaea</taxon>
        <taxon>Methanobacteriati</taxon>
        <taxon>Methanobacteriota</taxon>
        <taxon>Stenosarchaea group</taxon>
        <taxon>Halobacteria</taxon>
        <taxon>Halobacteriales</taxon>
        <taxon>Haloferacaceae</taxon>
        <taxon>Halogeometricum</taxon>
    </lineage>
</organism>
<evidence type="ECO:0000259" key="2">
    <source>
        <dbReference type="Pfam" id="PF07790"/>
    </source>
</evidence>
<comment type="caution">
    <text evidence="3">The sequence shown here is derived from an EMBL/GenBank/DDBJ whole genome shotgun (WGS) entry which is preliminary data.</text>
</comment>
<protein>
    <submittedName>
        <fullName evidence="3">Type IV pilin</fullName>
    </submittedName>
</protein>
<evidence type="ECO:0000313" key="3">
    <source>
        <dbReference type="EMBL" id="MDS0294652.1"/>
    </source>
</evidence>
<dbReference type="InterPro" id="IPR012859">
    <property type="entry name" value="Pilin_N_archaeal"/>
</dbReference>
<name>A0ABU2G1J8_9EURY</name>
<dbReference type="EMBL" id="JAMQOQ010000002">
    <property type="protein sequence ID" value="MDS0294652.1"/>
    <property type="molecule type" value="Genomic_DNA"/>
</dbReference>
<feature type="transmembrane region" description="Helical" evidence="1">
    <location>
        <begin position="20"/>
        <end position="39"/>
    </location>
</feature>
<evidence type="ECO:0000313" key="4">
    <source>
        <dbReference type="Proteomes" id="UP001254813"/>
    </source>
</evidence>
<feature type="domain" description="Archaeal Type IV pilin N-terminal" evidence="2">
    <location>
        <begin position="12"/>
        <end position="63"/>
    </location>
</feature>
<dbReference type="Proteomes" id="UP001254813">
    <property type="component" value="Unassembled WGS sequence"/>
</dbReference>
<proteinExistence type="predicted"/>
<sequence>MSPLARTTDRGVSPRSRGTLMLLVVVLLAAVLGGIAFGFQDFLVEPGPRVAFDVEYHADGSTSTLREIPIPREPVSKSADC</sequence>
<evidence type="ECO:0000256" key="1">
    <source>
        <dbReference type="SAM" id="Phobius"/>
    </source>
</evidence>
<keyword evidence="1" id="KW-0812">Transmembrane</keyword>
<keyword evidence="1" id="KW-1133">Transmembrane helix</keyword>
<dbReference type="RefSeq" id="WP_310928473.1">
    <property type="nucleotide sequence ID" value="NZ_JAMQOQ010000002.1"/>
</dbReference>